<dbReference type="InterPro" id="IPR000160">
    <property type="entry name" value="GGDEF_dom"/>
</dbReference>
<feature type="transmembrane region" description="Helical" evidence="1">
    <location>
        <begin position="257"/>
        <end position="279"/>
    </location>
</feature>
<dbReference type="SUPFAM" id="SSF141868">
    <property type="entry name" value="EAL domain-like"/>
    <property type="match status" value="1"/>
</dbReference>
<reference evidence="5" key="1">
    <citation type="submission" date="2015-08" db="EMBL/GenBank/DDBJ databases">
        <title>Comparative genomics of the Campylobacter concisus group.</title>
        <authorList>
            <person name="Miller W.G."/>
            <person name="Yee E."/>
            <person name="Chapman M.H."/>
            <person name="Huynh S."/>
            <person name="Bono J.L."/>
            <person name="On S.L.W."/>
            <person name="St Leger J."/>
            <person name="Foster G."/>
            <person name="Parker C.T."/>
        </authorList>
    </citation>
    <scope>NUCLEOTIDE SEQUENCE [LARGE SCALE GENOMIC DNA]</scope>
    <source>
        <strain evidence="5">ATCC 33237</strain>
    </source>
</reference>
<dbReference type="SMART" id="SM00052">
    <property type="entry name" value="EAL"/>
    <property type="match status" value="1"/>
</dbReference>
<dbReference type="InterPro" id="IPR035965">
    <property type="entry name" value="PAS-like_dom_sf"/>
</dbReference>
<dbReference type="CDD" id="cd01949">
    <property type="entry name" value="GGDEF"/>
    <property type="match status" value="1"/>
</dbReference>
<dbReference type="InterPro" id="IPR043128">
    <property type="entry name" value="Rev_trsase/Diguanyl_cyclase"/>
</dbReference>
<dbReference type="Pfam" id="PF00563">
    <property type="entry name" value="EAL"/>
    <property type="match status" value="1"/>
</dbReference>
<organism evidence="4 5">
    <name type="scientific">Campylobacter concisus</name>
    <dbReference type="NCBI Taxonomy" id="199"/>
    <lineage>
        <taxon>Bacteria</taxon>
        <taxon>Pseudomonadati</taxon>
        <taxon>Campylobacterota</taxon>
        <taxon>Epsilonproteobacteria</taxon>
        <taxon>Campylobacterales</taxon>
        <taxon>Campylobacteraceae</taxon>
        <taxon>Campylobacter</taxon>
    </lineage>
</organism>
<dbReference type="EMBL" id="CP012541">
    <property type="protein sequence ID" value="ALF47040.1"/>
    <property type="molecule type" value="Genomic_DNA"/>
</dbReference>
<keyword evidence="1" id="KW-0472">Membrane</keyword>
<dbReference type="NCBIfam" id="TIGR00254">
    <property type="entry name" value="GGDEF"/>
    <property type="match status" value="1"/>
</dbReference>
<evidence type="ECO:0000313" key="4">
    <source>
        <dbReference type="EMBL" id="ALF47040.1"/>
    </source>
</evidence>
<keyword evidence="1" id="KW-1133">Transmembrane helix</keyword>
<feature type="domain" description="GGDEF" evidence="3">
    <location>
        <begin position="872"/>
        <end position="1003"/>
    </location>
</feature>
<dbReference type="Pfam" id="PF13426">
    <property type="entry name" value="PAS_9"/>
    <property type="match status" value="2"/>
</dbReference>
<accession>A0A0M4SGE1</accession>
<dbReference type="InterPro" id="IPR001633">
    <property type="entry name" value="EAL_dom"/>
</dbReference>
<dbReference type="Pfam" id="PF00990">
    <property type="entry name" value="GGDEF"/>
    <property type="match status" value="1"/>
</dbReference>
<dbReference type="CDD" id="cd00130">
    <property type="entry name" value="PAS"/>
    <property type="match status" value="1"/>
</dbReference>
<dbReference type="NCBIfam" id="TIGR00229">
    <property type="entry name" value="sensory_box"/>
    <property type="match status" value="1"/>
</dbReference>
<protein>
    <submittedName>
        <fullName evidence="4">PAS sensor-containing diguanylate cyclase/phosphodiesterase</fullName>
    </submittedName>
</protein>
<feature type="domain" description="EAL" evidence="2">
    <location>
        <begin position="1012"/>
        <end position="1264"/>
    </location>
</feature>
<evidence type="ECO:0000259" key="3">
    <source>
        <dbReference type="PROSITE" id="PS50887"/>
    </source>
</evidence>
<dbReference type="SMART" id="SM00091">
    <property type="entry name" value="PAS"/>
    <property type="match status" value="2"/>
</dbReference>
<sequence length="1367" mass="157205">MLEKQKTSLQIVKMFYTKSILLLLSFIFLALFVVCAGTNDIKYDLSSTNSNIKSSISNSFFIIKNDLFLKSKMVEAGLSDMLFDKNSTKNDLYIAFYVFDKNRNLIYSKRFLGADDIAEKDLSQLSLNETDAGKFTVSDRVYKNNRFRDIYASYGLKNGGSILVQIDIKFLQSYTNVDYDEKSKTYAYLVDKYGNLSRDEFYKKFDESMFLPYVSLGDEFKEDKIIFSLSHMSFYLISYMPEYKIFVITASTKHFHIFMQFVLFWLSIFCFISSIFLWVRDVKFIKNRIMPALKEVRDTLDGDEYKIKRSLNVTEFEDIKNGINKLKIETRKATNGLEEYKSRFGYIFEQSFLKIVVYDAYSGDIIDASNAFLSSIGYTKDEIIELNLNDLIDGDFALFMQMKQDAQNSDISFKIKLKTKDGGTKEGFLQESQIELRDSRLNFMLIHELDDEKFTKKDNEAINDYSFLSPNVIAEALSSDPFSIVRSTQNIDSVFKVPQDKKLINLKDLISPESLDEFAVNVSNESKKFFEKGSKNSEINLVANMQTNENNKTPFKIKVKFIDNGADKERKIIYFFNDLSDIAKLQEKYDAELKYFQSILWASQALVFSWDKKSDTLYIPNAIAKSLGYALNGDMSINFERAKTIFVDEFVSFKDFFDLIKKGEVYDGEVRFYRADKEIIYVRIRAKAIAFYDGEASVIKGTMQDLSVQNSFFSYQDLLAKIFSYAKEQIIMLDDEFRIIDANDAFFDTLNISRDKNFIEKIYSKDIINFKNGLKDIKDEILNSLKITGFWQGLIHDVRSKNRLEVISISKLLNAFGDQEGYILLASSANDDCYNKEYLEFIAYHDTLTGLPNRFLLFNKLENLLKQAKKSLKIAAFYIDFDNFKSINDGYGHQVGDKILIEISKKIDEIFPKQGIFARIGGDEFIGAMPYENLGEIYETAENILRVGQSKISIDDDEKKLSVSIGISLSSDALSVDDLIERADWAMYQAKLNGKNKYYVFNSKKDTYFKNEYRDDSKIIEAIDAGEMFLLYQPEIDIKSGEVSSFEAFIRWKNGDKILRPSDFLPLAKGSKAVVAIALFTLKDALKARAVWLKEGINAKVRVNLCIKKLMTSEFFEKFKKLLEDEQLDTSGLIIDIVDSASGVNLDDVVRYIDAYKELGVSFSLDDFASYSGSVEALGMLKINRFNIDKRFCKQIFDSVEALKTIRMIKYVSDTFDFDVMIKNLEDKSMLEIFVGFGFSRFQGRLFAPELSLDDVLKFKFALSSPLNVRNFQDDENYNMLCKIVGAKELMTRLINLLKCDEKVSEKLKDEIANQVDDIRIINEKLAEILDTILVKIDKENVINLANEAILLCDNDLNLSGANKNNE</sequence>
<dbReference type="Gene3D" id="3.30.70.270">
    <property type="match status" value="1"/>
</dbReference>
<evidence type="ECO:0000259" key="2">
    <source>
        <dbReference type="PROSITE" id="PS50883"/>
    </source>
</evidence>
<dbReference type="InterPro" id="IPR052155">
    <property type="entry name" value="Biofilm_reg_signaling"/>
</dbReference>
<dbReference type="InterPro" id="IPR029787">
    <property type="entry name" value="Nucleotide_cyclase"/>
</dbReference>
<dbReference type="Gene3D" id="3.20.20.450">
    <property type="entry name" value="EAL domain"/>
    <property type="match status" value="1"/>
</dbReference>
<dbReference type="SUPFAM" id="SSF55785">
    <property type="entry name" value="PYP-like sensor domain (PAS domain)"/>
    <property type="match status" value="2"/>
</dbReference>
<dbReference type="PANTHER" id="PTHR44757:SF2">
    <property type="entry name" value="BIOFILM ARCHITECTURE MAINTENANCE PROTEIN MBAA"/>
    <property type="match status" value="1"/>
</dbReference>
<dbReference type="RefSeq" id="WP_054196122.1">
    <property type="nucleotide sequence ID" value="NZ_CABMKQ010000002.1"/>
</dbReference>
<dbReference type="InterPro" id="IPR000014">
    <property type="entry name" value="PAS"/>
</dbReference>
<dbReference type="CDD" id="cd01948">
    <property type="entry name" value="EAL"/>
    <property type="match status" value="1"/>
</dbReference>
<evidence type="ECO:0000313" key="5">
    <source>
        <dbReference type="Proteomes" id="UP000066049"/>
    </source>
</evidence>
<dbReference type="InterPro" id="IPR001610">
    <property type="entry name" value="PAC"/>
</dbReference>
<name>A0A0M4SGE1_9BACT</name>
<dbReference type="InterPro" id="IPR035919">
    <property type="entry name" value="EAL_sf"/>
</dbReference>
<dbReference type="Proteomes" id="UP000066049">
    <property type="component" value="Chromosome"/>
</dbReference>
<dbReference type="PANTHER" id="PTHR44757">
    <property type="entry name" value="DIGUANYLATE CYCLASE DGCP"/>
    <property type="match status" value="1"/>
</dbReference>
<dbReference type="PROSITE" id="PS50883">
    <property type="entry name" value="EAL"/>
    <property type="match status" value="1"/>
</dbReference>
<keyword evidence="1" id="KW-0812">Transmembrane</keyword>
<dbReference type="PROSITE" id="PS50887">
    <property type="entry name" value="GGDEF"/>
    <property type="match status" value="1"/>
</dbReference>
<dbReference type="KEGG" id="ccoc:CCON33237_0332"/>
<gene>
    <name evidence="4" type="ORF">CCON33237_0332</name>
</gene>
<dbReference type="Gene3D" id="3.30.450.20">
    <property type="entry name" value="PAS domain"/>
    <property type="match status" value="2"/>
</dbReference>
<evidence type="ECO:0000256" key="1">
    <source>
        <dbReference type="SAM" id="Phobius"/>
    </source>
</evidence>
<dbReference type="PATRIC" id="fig|199.248.peg.354"/>
<dbReference type="SMART" id="SM00267">
    <property type="entry name" value="GGDEF"/>
    <property type="match status" value="1"/>
</dbReference>
<dbReference type="SUPFAM" id="SSF55073">
    <property type="entry name" value="Nucleotide cyclase"/>
    <property type="match status" value="1"/>
</dbReference>
<dbReference type="SMART" id="SM00086">
    <property type="entry name" value="PAC"/>
    <property type="match status" value="1"/>
</dbReference>
<dbReference type="GeneID" id="28662000"/>
<proteinExistence type="predicted"/>